<feature type="compositionally biased region" description="Polar residues" evidence="5">
    <location>
        <begin position="1"/>
        <end position="14"/>
    </location>
</feature>
<dbReference type="GO" id="GO:0005737">
    <property type="term" value="C:cytoplasm"/>
    <property type="evidence" value="ECO:0007669"/>
    <property type="project" value="UniProtKB-ARBA"/>
</dbReference>
<evidence type="ECO:0000256" key="1">
    <source>
        <dbReference type="ARBA" id="ARBA00006471"/>
    </source>
</evidence>
<feature type="region of interest" description="Disordered" evidence="5">
    <location>
        <begin position="1"/>
        <end position="26"/>
    </location>
</feature>
<dbReference type="GO" id="GO:0003735">
    <property type="term" value="F:structural constituent of ribosome"/>
    <property type="evidence" value="ECO:0007669"/>
    <property type="project" value="InterPro"/>
</dbReference>
<name>A0A7T8FZX8_9TRAC</name>
<evidence type="ECO:0000313" key="6">
    <source>
        <dbReference type="EMBL" id="QQP17293.1"/>
    </source>
</evidence>
<keyword evidence="3" id="KW-0687">Ribonucleoprotein</keyword>
<dbReference type="AlphaFoldDB" id="A0A7T8FZX8"/>
<evidence type="ECO:0000256" key="3">
    <source>
        <dbReference type="ARBA" id="ARBA00023274"/>
    </source>
</evidence>
<dbReference type="PANTHER" id="PTHR11758">
    <property type="entry name" value="40S RIBOSOMAL PROTEIN S15A"/>
    <property type="match status" value="1"/>
</dbReference>
<keyword evidence="2 6" id="KW-0689">Ribosomal protein</keyword>
<organism evidence="6">
    <name type="scientific">Megaloselaginella exaltata</name>
    <dbReference type="NCBI Taxonomy" id="3140882"/>
    <lineage>
        <taxon>Eukaryota</taxon>
        <taxon>Viridiplantae</taxon>
        <taxon>Streptophyta</taxon>
        <taxon>Embryophyta</taxon>
        <taxon>Tracheophyta</taxon>
        <taxon>Lycopodiopsida</taxon>
        <taxon>Selaginellales</taxon>
        <taxon>Selaginellaceae</taxon>
        <taxon>Gymnogynoideae</taxon>
        <taxon>Megaloselaginella</taxon>
    </lineage>
</organism>
<dbReference type="Gene3D" id="3.30.1370.30">
    <property type="match status" value="1"/>
</dbReference>
<evidence type="ECO:0000256" key="2">
    <source>
        <dbReference type="ARBA" id="ARBA00022980"/>
    </source>
</evidence>
<dbReference type="GO" id="GO:0006412">
    <property type="term" value="P:translation"/>
    <property type="evidence" value="ECO:0007669"/>
    <property type="project" value="InterPro"/>
</dbReference>
<comment type="similarity">
    <text evidence="1">Belongs to the universal ribosomal protein uS8 family.</text>
</comment>
<evidence type="ECO:0000256" key="4">
    <source>
        <dbReference type="ARBA" id="ARBA00035153"/>
    </source>
</evidence>
<dbReference type="InterPro" id="IPR035987">
    <property type="entry name" value="Ribosomal_uS8_sf"/>
</dbReference>
<reference evidence="6" key="1">
    <citation type="journal article" date="2020" name="Mol. Phylogenet. Evol.">
        <title>Plastome-based phylogenomics resolves the placement of the sanguinolenta group in the spikemoss of lycophyte (Selaginellaceae).</title>
        <authorList>
            <person name="Zhang H.-R."/>
            <person name="Wei R."/>
            <person name="Xiang Q.-P."/>
            <person name="Zhang X.-C."/>
        </authorList>
    </citation>
    <scope>NUCLEOTIDE SEQUENCE</scope>
</reference>
<dbReference type="InterPro" id="IPR000630">
    <property type="entry name" value="Ribosomal_uS8"/>
</dbReference>
<dbReference type="SUPFAM" id="SSF56047">
    <property type="entry name" value="Ribosomal protein S8"/>
    <property type="match status" value="1"/>
</dbReference>
<dbReference type="GO" id="GO:1990904">
    <property type="term" value="C:ribonucleoprotein complex"/>
    <property type="evidence" value="ECO:0007669"/>
    <property type="project" value="UniProtKB-KW"/>
</dbReference>
<dbReference type="GO" id="GO:0005840">
    <property type="term" value="C:ribosome"/>
    <property type="evidence" value="ECO:0007669"/>
    <property type="project" value="UniProtKB-KW"/>
</dbReference>
<dbReference type="Gene3D" id="3.30.1490.10">
    <property type="match status" value="1"/>
</dbReference>
<dbReference type="FunFam" id="3.30.1490.10:FF:000001">
    <property type="entry name" value="30S ribosomal protein S8"/>
    <property type="match status" value="1"/>
</dbReference>
<dbReference type="EMBL" id="MN427927">
    <property type="protein sequence ID" value="QQP17293.1"/>
    <property type="molecule type" value="Genomic_DNA"/>
</dbReference>
<dbReference type="Pfam" id="PF00410">
    <property type="entry name" value="Ribosomal_S8"/>
    <property type="match status" value="1"/>
</dbReference>
<keyword evidence="6" id="KW-0934">Plastid</keyword>
<gene>
    <name evidence="6" type="primary">rps8</name>
</gene>
<sequence length="133" mass="14693">MSNDALDSTTTAIMNTGHRGAPTLRVPSTNVTMNVGRTLVEEGFLENPREHLEGTNRLLVLTLGYRGRLRKPYITKIARLSKPGLRIYSHYEDIPRVLGGLGTVILSTSSGGMVTDREARRKRIGGEVPRHAR</sequence>
<protein>
    <recommendedName>
        <fullName evidence="4">Small ribosomal subunit protein uS8c</fullName>
    </recommendedName>
</protein>
<geneLocation type="chloroplast" evidence="6"/>
<accession>A0A7T8FZX8</accession>
<keyword evidence="6" id="KW-0150">Chloroplast</keyword>
<evidence type="ECO:0000256" key="5">
    <source>
        <dbReference type="SAM" id="MobiDB-lite"/>
    </source>
</evidence>
<proteinExistence type="inferred from homology"/>